<organism evidence="1">
    <name type="scientific">uncultured bacterium</name>
    <name type="common">gcode 4</name>
    <dbReference type="NCBI Taxonomy" id="1234023"/>
    <lineage>
        <taxon>Bacteria</taxon>
        <taxon>environmental samples</taxon>
    </lineage>
</organism>
<dbReference type="InterPro" id="IPR029063">
    <property type="entry name" value="SAM-dependent_MTases_sf"/>
</dbReference>
<reference evidence="1" key="1">
    <citation type="journal article" date="2012" name="Science">
        <title>Fermentation, hydrogen, and sulfur metabolism in multiple uncultivated bacterial phyla.</title>
        <authorList>
            <person name="Wrighton K.C."/>
            <person name="Thomas B.C."/>
            <person name="Sharon I."/>
            <person name="Miller C.S."/>
            <person name="Castelle C.J."/>
            <person name="VerBerkmoes N.C."/>
            <person name="Wilkins M.J."/>
            <person name="Hettich R.L."/>
            <person name="Lipton M.S."/>
            <person name="Williams K.H."/>
            <person name="Long P.E."/>
            <person name="Banfield J.F."/>
        </authorList>
    </citation>
    <scope>NUCLEOTIDE SEQUENCE [LARGE SCALE GENOMIC DNA]</scope>
</reference>
<comment type="caution">
    <text evidence="1">The sequence shown here is derived from an EMBL/GenBank/DDBJ whole genome shotgun (WGS) entry which is preliminary data.</text>
</comment>
<dbReference type="EMBL" id="AMFJ01036174">
    <property type="protein sequence ID" value="EKD24710.1"/>
    <property type="molecule type" value="Genomic_DNA"/>
</dbReference>
<accession>K1X3T1</accession>
<evidence type="ECO:0000313" key="1">
    <source>
        <dbReference type="EMBL" id="EKD24710.1"/>
    </source>
</evidence>
<sequence length="539" mass="64197">MKQYNLLIPGRHHVLTNFQYQELTRLTNKNLCDILDVNKEKLDIDGSIENIIRWVTSSNHSNTRRNPISGSRREAAIQEFSRDLEKHNNSFVYHIDDIWNNPKFAEYLLKKIEVESDGQFTLTPDNTIVWVSTPGIITMYEKLWFKILPLELEDRETKHFKTKTAREHLNNIVELINDWKVRHQENSVLEGVSKATRNIYKKYKLAELTQRIHADPLLWEDGDITETREYNSYVRAFDNGSERKYDLIKNYLIPGKIVDIGCCTWSVIKEITKDPKFIESDFYGIEVANKLYNECLKRKEEKYFENDNVFFYKRNIAQAPIFPENSIQDFTTFSLTHEIQSYQGPETIQKFLQLLKQQLAMWWRWINVDVVGPENKEQQILMKLNTQDGINENRDAQMEGNGPEVMKHLEKLSTHARFLRFAQDFRAKEWYKLLFEIIKKGEEEYVQTSMQDACEFLSKKDYTDNRYSEMHETFCFRSFSEWKKALEDIGFVVHPDSNAYKNPWIIENRFKWKIDLFDIEWKPLEYPVTNMLMIAEKQS</sequence>
<dbReference type="Gene3D" id="3.40.50.620">
    <property type="entry name" value="HUPs"/>
    <property type="match status" value="1"/>
</dbReference>
<gene>
    <name evidence="1" type="ORF">ACD_80C00167G0008</name>
</gene>
<protein>
    <recommendedName>
        <fullName evidence="2">Methyltransferase</fullName>
    </recommendedName>
</protein>
<dbReference type="SUPFAM" id="SSF53335">
    <property type="entry name" value="S-adenosyl-L-methionine-dependent methyltransferases"/>
    <property type="match status" value="1"/>
</dbReference>
<evidence type="ECO:0008006" key="2">
    <source>
        <dbReference type="Google" id="ProtNLM"/>
    </source>
</evidence>
<name>K1X3T1_9BACT</name>
<dbReference type="InterPro" id="IPR014729">
    <property type="entry name" value="Rossmann-like_a/b/a_fold"/>
</dbReference>
<dbReference type="AlphaFoldDB" id="K1X3T1"/>
<proteinExistence type="predicted"/>
<dbReference type="Gene3D" id="3.40.50.150">
    <property type="entry name" value="Vaccinia Virus protein VP39"/>
    <property type="match status" value="1"/>
</dbReference>